<gene>
    <name evidence="8" type="ORF">BFC18_12595</name>
</gene>
<dbReference type="STRING" id="1656094.BFC18_12595"/>
<dbReference type="EMBL" id="MDHN01000028">
    <property type="protein sequence ID" value="OFC70587.1"/>
    <property type="molecule type" value="Genomic_DNA"/>
</dbReference>
<dbReference type="AlphaFoldDB" id="A0A1E7ZAT4"/>
<keyword evidence="3" id="KW-1003">Cell membrane</keyword>
<dbReference type="OrthoDB" id="6397734at2"/>
<dbReference type="Pfam" id="PF03994">
    <property type="entry name" value="DUF350"/>
    <property type="match status" value="2"/>
</dbReference>
<protein>
    <recommendedName>
        <fullName evidence="10">DUF350 domain-containing protein</fullName>
    </recommendedName>
</protein>
<feature type="transmembrane region" description="Helical" evidence="7">
    <location>
        <begin position="157"/>
        <end position="180"/>
    </location>
</feature>
<keyword evidence="4 7" id="KW-0812">Transmembrane</keyword>
<feature type="transmembrane region" description="Helical" evidence="7">
    <location>
        <begin position="53"/>
        <end position="74"/>
    </location>
</feature>
<feature type="transmembrane region" description="Helical" evidence="7">
    <location>
        <begin position="278"/>
        <end position="302"/>
    </location>
</feature>
<name>A0A1E7ZAT4_9ALTE</name>
<sequence>MDALVKLNPVPHDIWIYLLIDIAIALALLMVMKWLSGAFRKHSVVEELGVQDNFAFGISMAGGMLSLCIVLASVVGRHVGQGYTEAAIGMITFGLVGVVLVKFGRFAHDKIVLNRLDTMGLIEDRSVSVALVDASSLIASAIILRSMMLWVDGSDMNALIAIITGFTVVLALLMMMTRLYEIRYARDNQNDSFQGALRKGQLALAVEHAGNLLGIAMIVSSASHLLTYNPSGYVSNITGWLITGAILSLALLVLVTLSKKLLLIGLDYRQEVDQQHNVGVACLELTLSIGIALVVNGILAFLDVSV</sequence>
<feature type="transmembrane region" description="Helical" evidence="7">
    <location>
        <begin position="86"/>
        <end position="106"/>
    </location>
</feature>
<dbReference type="PANTHER" id="PTHR40043:SF1">
    <property type="entry name" value="UPF0719 INNER MEMBRANE PROTEIN YJFL"/>
    <property type="match status" value="1"/>
</dbReference>
<evidence type="ECO:0000313" key="9">
    <source>
        <dbReference type="Proteomes" id="UP000175691"/>
    </source>
</evidence>
<keyword evidence="9" id="KW-1185">Reference proteome</keyword>
<reference evidence="8 9" key="1">
    <citation type="submission" date="2016-08" db="EMBL/GenBank/DDBJ databases">
        <authorList>
            <person name="Seilhamer J.J."/>
        </authorList>
    </citation>
    <scope>NUCLEOTIDE SEQUENCE [LARGE SCALE GENOMIC DNA]</scope>
    <source>
        <strain evidence="8 9">KCTC 42603</strain>
    </source>
</reference>
<evidence type="ECO:0000256" key="4">
    <source>
        <dbReference type="ARBA" id="ARBA00022692"/>
    </source>
</evidence>
<comment type="similarity">
    <text evidence="2">Belongs to the UPF0719 family.</text>
</comment>
<evidence type="ECO:0000313" key="8">
    <source>
        <dbReference type="EMBL" id="OFC70587.1"/>
    </source>
</evidence>
<evidence type="ECO:0000256" key="5">
    <source>
        <dbReference type="ARBA" id="ARBA00022989"/>
    </source>
</evidence>
<accession>A0A1E7ZAT4</accession>
<keyword evidence="5 7" id="KW-1133">Transmembrane helix</keyword>
<dbReference type="RefSeq" id="WP_070125660.1">
    <property type="nucleotide sequence ID" value="NZ_MDHN01000028.1"/>
</dbReference>
<proteinExistence type="inferred from homology"/>
<dbReference type="GO" id="GO:0005886">
    <property type="term" value="C:plasma membrane"/>
    <property type="evidence" value="ECO:0007669"/>
    <property type="project" value="UniProtKB-SubCell"/>
</dbReference>
<evidence type="ECO:0008006" key="10">
    <source>
        <dbReference type="Google" id="ProtNLM"/>
    </source>
</evidence>
<evidence type="ECO:0000256" key="7">
    <source>
        <dbReference type="SAM" id="Phobius"/>
    </source>
</evidence>
<feature type="transmembrane region" description="Helical" evidence="7">
    <location>
        <begin position="127"/>
        <end position="151"/>
    </location>
</feature>
<comment type="subcellular location">
    <subcellularLocation>
        <location evidence="1">Cell membrane</location>
        <topology evidence="1">Multi-pass membrane protein</topology>
    </subcellularLocation>
</comment>
<keyword evidence="6 7" id="KW-0472">Membrane</keyword>
<feature type="transmembrane region" description="Helical" evidence="7">
    <location>
        <begin position="201"/>
        <end position="225"/>
    </location>
</feature>
<evidence type="ECO:0000256" key="2">
    <source>
        <dbReference type="ARBA" id="ARBA00005779"/>
    </source>
</evidence>
<dbReference type="InterPro" id="IPR007140">
    <property type="entry name" value="DUF350"/>
</dbReference>
<dbReference type="PANTHER" id="PTHR40043">
    <property type="entry name" value="UPF0719 INNER MEMBRANE PROTEIN YJFL"/>
    <property type="match status" value="1"/>
</dbReference>
<organism evidence="8 9">
    <name type="scientific">Alteromonas confluentis</name>
    <dbReference type="NCBI Taxonomy" id="1656094"/>
    <lineage>
        <taxon>Bacteria</taxon>
        <taxon>Pseudomonadati</taxon>
        <taxon>Pseudomonadota</taxon>
        <taxon>Gammaproteobacteria</taxon>
        <taxon>Alteromonadales</taxon>
        <taxon>Alteromonadaceae</taxon>
        <taxon>Alteromonas/Salinimonas group</taxon>
        <taxon>Alteromonas</taxon>
    </lineage>
</organism>
<evidence type="ECO:0000256" key="3">
    <source>
        <dbReference type="ARBA" id="ARBA00022475"/>
    </source>
</evidence>
<dbReference type="Proteomes" id="UP000175691">
    <property type="component" value="Unassembled WGS sequence"/>
</dbReference>
<evidence type="ECO:0000256" key="6">
    <source>
        <dbReference type="ARBA" id="ARBA00023136"/>
    </source>
</evidence>
<feature type="transmembrane region" description="Helical" evidence="7">
    <location>
        <begin position="14"/>
        <end position="32"/>
    </location>
</feature>
<evidence type="ECO:0000256" key="1">
    <source>
        <dbReference type="ARBA" id="ARBA00004651"/>
    </source>
</evidence>
<comment type="caution">
    <text evidence="8">The sequence shown here is derived from an EMBL/GenBank/DDBJ whole genome shotgun (WGS) entry which is preliminary data.</text>
</comment>
<feature type="transmembrane region" description="Helical" evidence="7">
    <location>
        <begin position="237"/>
        <end position="257"/>
    </location>
</feature>